<evidence type="ECO:0000256" key="8">
    <source>
        <dbReference type="ARBA" id="ARBA00048679"/>
    </source>
</evidence>
<dbReference type="PROSITE" id="PS50006">
    <property type="entry name" value="FHA_DOMAIN"/>
    <property type="match status" value="1"/>
</dbReference>
<keyword evidence="6 9" id="KW-0067">ATP-binding</keyword>
<evidence type="ECO:0000256" key="6">
    <source>
        <dbReference type="ARBA" id="ARBA00022840"/>
    </source>
</evidence>
<evidence type="ECO:0000256" key="1">
    <source>
        <dbReference type="ARBA" id="ARBA00012513"/>
    </source>
</evidence>
<keyword evidence="3" id="KW-0808">Transferase</keyword>
<dbReference type="STRING" id="361077.A0A151Z5X9"/>
<dbReference type="PROSITE" id="PS00107">
    <property type="entry name" value="PROTEIN_KINASE_ATP"/>
    <property type="match status" value="1"/>
</dbReference>
<dbReference type="Gene3D" id="3.30.200.20">
    <property type="entry name" value="Phosphorylase Kinase, domain 1"/>
    <property type="match status" value="1"/>
</dbReference>
<dbReference type="InterPro" id="IPR000719">
    <property type="entry name" value="Prot_kinase_dom"/>
</dbReference>
<comment type="catalytic activity">
    <reaction evidence="7">
        <text>L-threonyl-[protein] + ATP = O-phospho-L-threonyl-[protein] + ADP + H(+)</text>
        <dbReference type="Rhea" id="RHEA:46608"/>
        <dbReference type="Rhea" id="RHEA-COMP:11060"/>
        <dbReference type="Rhea" id="RHEA-COMP:11605"/>
        <dbReference type="ChEBI" id="CHEBI:15378"/>
        <dbReference type="ChEBI" id="CHEBI:30013"/>
        <dbReference type="ChEBI" id="CHEBI:30616"/>
        <dbReference type="ChEBI" id="CHEBI:61977"/>
        <dbReference type="ChEBI" id="CHEBI:456216"/>
        <dbReference type="EC" id="2.7.11.1"/>
    </reaction>
</comment>
<evidence type="ECO:0000313" key="12">
    <source>
        <dbReference type="EMBL" id="KYQ89204.1"/>
    </source>
</evidence>
<evidence type="ECO:0000256" key="4">
    <source>
        <dbReference type="ARBA" id="ARBA00022741"/>
    </source>
</evidence>
<evidence type="ECO:0000256" key="2">
    <source>
        <dbReference type="ARBA" id="ARBA00022527"/>
    </source>
</evidence>
<dbReference type="GO" id="GO:0005524">
    <property type="term" value="F:ATP binding"/>
    <property type="evidence" value="ECO:0007669"/>
    <property type="project" value="UniProtKB-UniRule"/>
</dbReference>
<dbReference type="Pfam" id="PF00069">
    <property type="entry name" value="Pkinase"/>
    <property type="match status" value="1"/>
</dbReference>
<dbReference type="GO" id="GO:0004674">
    <property type="term" value="F:protein serine/threonine kinase activity"/>
    <property type="evidence" value="ECO:0007669"/>
    <property type="project" value="UniProtKB-KW"/>
</dbReference>
<evidence type="ECO:0000256" key="3">
    <source>
        <dbReference type="ARBA" id="ARBA00022679"/>
    </source>
</evidence>
<feature type="domain" description="FHA" evidence="10">
    <location>
        <begin position="70"/>
        <end position="118"/>
    </location>
</feature>
<evidence type="ECO:0000256" key="9">
    <source>
        <dbReference type="PROSITE-ProRule" id="PRU10141"/>
    </source>
</evidence>
<dbReference type="PROSITE" id="PS50011">
    <property type="entry name" value="PROTEIN_KINASE_DOM"/>
    <property type="match status" value="1"/>
</dbReference>
<name>A0A151Z5X9_TIELA</name>
<dbReference type="AlphaFoldDB" id="A0A151Z5X9"/>
<dbReference type="CDD" id="cd00060">
    <property type="entry name" value="FHA"/>
    <property type="match status" value="1"/>
</dbReference>
<dbReference type="PROSITE" id="PS00108">
    <property type="entry name" value="PROTEIN_KINASE_ST"/>
    <property type="match status" value="1"/>
</dbReference>
<dbReference type="InterPro" id="IPR011009">
    <property type="entry name" value="Kinase-like_dom_sf"/>
</dbReference>
<dbReference type="InterPro" id="IPR017441">
    <property type="entry name" value="Protein_kinase_ATP_BS"/>
</dbReference>
<dbReference type="SUPFAM" id="SSF49879">
    <property type="entry name" value="SMAD/FHA domain"/>
    <property type="match status" value="1"/>
</dbReference>
<evidence type="ECO:0000259" key="11">
    <source>
        <dbReference type="PROSITE" id="PS50011"/>
    </source>
</evidence>
<dbReference type="InParanoid" id="A0A151Z5X9"/>
<sequence>MEIEENITPKKIREEDDINLTQTSVTPNGGNSQQYIVNEHIYCGDLLPLNESNNKTPIKIQIRMDGSEPLLFGRLKTCHFVFTEVIVSGQHCRIIKKSESLLIEDLSTNGTYLNGKLIGKGKFQILKNKDLLGFGRVSKDVDLTYLFNASKQYLLLNPSQTQSYYWESKGIKKEVLQEYDFIKELGSGNFSVVYEGVQKSTGQRVAIKFVNLSKYQQSEGAKLQVQLNREIEILKKTNHPNIISIKDIFYSKDDQHLFFILELADGGELYDRIGYDSPMLNEQEAKYIFKQLLNGVSYLHYMGIAHRDLKPENILFVNNYDLSIKISDFGLARFINEGELAKTLCGSPLYVAPEVIVSKTKHQIQNKELLSPNGYGMTCDAWSLGAILYIILSGSPPFHDDQDDLISTPQLFEQIVSGDIQFPLEIWSNISSVATDLVKKLLTVDPSQRLTVEQAINHPWILNSDDNNNNNNNLKNIKKRVLVDETNILLNQLALQSSNDFNQNPEIKKRKSFSQVAINNNNNNNNEN</sequence>
<dbReference type="FunFam" id="1.10.510.10:FF:000571">
    <property type="entry name" value="Maternal embryonic leucine zipper kinase"/>
    <property type="match status" value="1"/>
</dbReference>
<evidence type="ECO:0000256" key="5">
    <source>
        <dbReference type="ARBA" id="ARBA00022777"/>
    </source>
</evidence>
<dbReference type="OMA" id="CINTPSE"/>
<feature type="domain" description="Protein kinase" evidence="11">
    <location>
        <begin position="179"/>
        <end position="461"/>
    </location>
</feature>
<dbReference type="Pfam" id="PF00498">
    <property type="entry name" value="FHA"/>
    <property type="match status" value="1"/>
</dbReference>
<dbReference type="Gene3D" id="1.10.510.10">
    <property type="entry name" value="Transferase(Phosphotransferase) domain 1"/>
    <property type="match status" value="1"/>
</dbReference>
<dbReference type="SMART" id="SM00220">
    <property type="entry name" value="S_TKc"/>
    <property type="match status" value="1"/>
</dbReference>
<dbReference type="Gene3D" id="2.60.200.20">
    <property type="match status" value="1"/>
</dbReference>
<protein>
    <recommendedName>
        <fullName evidence="1">non-specific serine/threonine protein kinase</fullName>
        <ecNumber evidence="1">2.7.11.1</ecNumber>
    </recommendedName>
</protein>
<organism evidence="12 13">
    <name type="scientific">Tieghemostelium lacteum</name>
    <name type="common">Slime mold</name>
    <name type="synonym">Dictyostelium lacteum</name>
    <dbReference type="NCBI Taxonomy" id="361077"/>
    <lineage>
        <taxon>Eukaryota</taxon>
        <taxon>Amoebozoa</taxon>
        <taxon>Evosea</taxon>
        <taxon>Eumycetozoa</taxon>
        <taxon>Dictyostelia</taxon>
        <taxon>Dictyosteliales</taxon>
        <taxon>Raperosteliaceae</taxon>
        <taxon>Tieghemostelium</taxon>
    </lineage>
</organism>
<evidence type="ECO:0000313" key="13">
    <source>
        <dbReference type="Proteomes" id="UP000076078"/>
    </source>
</evidence>
<dbReference type="SUPFAM" id="SSF56112">
    <property type="entry name" value="Protein kinase-like (PK-like)"/>
    <property type="match status" value="1"/>
</dbReference>
<accession>A0A151Z5X9</accession>
<comment type="catalytic activity">
    <reaction evidence="8">
        <text>L-seryl-[protein] + ATP = O-phospho-L-seryl-[protein] + ADP + H(+)</text>
        <dbReference type="Rhea" id="RHEA:17989"/>
        <dbReference type="Rhea" id="RHEA-COMP:9863"/>
        <dbReference type="Rhea" id="RHEA-COMP:11604"/>
        <dbReference type="ChEBI" id="CHEBI:15378"/>
        <dbReference type="ChEBI" id="CHEBI:29999"/>
        <dbReference type="ChEBI" id="CHEBI:30616"/>
        <dbReference type="ChEBI" id="CHEBI:83421"/>
        <dbReference type="ChEBI" id="CHEBI:456216"/>
        <dbReference type="EC" id="2.7.11.1"/>
    </reaction>
</comment>
<evidence type="ECO:0000256" key="7">
    <source>
        <dbReference type="ARBA" id="ARBA00047899"/>
    </source>
</evidence>
<keyword evidence="2" id="KW-0723">Serine/threonine-protein kinase</keyword>
<dbReference type="FunFam" id="3.30.200.20:FF:000042">
    <property type="entry name" value="Aurora kinase A"/>
    <property type="match status" value="1"/>
</dbReference>
<evidence type="ECO:0000259" key="10">
    <source>
        <dbReference type="PROSITE" id="PS50006"/>
    </source>
</evidence>
<dbReference type="OrthoDB" id="40902at2759"/>
<feature type="binding site" evidence="9">
    <location>
        <position position="208"/>
    </location>
    <ligand>
        <name>ATP</name>
        <dbReference type="ChEBI" id="CHEBI:30616"/>
    </ligand>
</feature>
<dbReference type="Proteomes" id="UP000076078">
    <property type="component" value="Unassembled WGS sequence"/>
</dbReference>
<keyword evidence="5" id="KW-0418">Kinase</keyword>
<reference evidence="12 13" key="1">
    <citation type="submission" date="2015-12" db="EMBL/GenBank/DDBJ databases">
        <title>Dictyostelia acquired genes for synthesis and detection of signals that induce cell-type specialization by lateral gene transfer from prokaryotes.</title>
        <authorList>
            <person name="Gloeckner G."/>
            <person name="Schaap P."/>
        </authorList>
    </citation>
    <scope>NUCLEOTIDE SEQUENCE [LARGE SCALE GENOMIC DNA]</scope>
    <source>
        <strain evidence="12 13">TK</strain>
    </source>
</reference>
<dbReference type="InterPro" id="IPR008271">
    <property type="entry name" value="Ser/Thr_kinase_AS"/>
</dbReference>
<keyword evidence="13" id="KW-1185">Reference proteome</keyword>
<dbReference type="PANTHER" id="PTHR24347">
    <property type="entry name" value="SERINE/THREONINE-PROTEIN KINASE"/>
    <property type="match status" value="1"/>
</dbReference>
<proteinExistence type="predicted"/>
<dbReference type="EMBL" id="LODT01000042">
    <property type="protein sequence ID" value="KYQ89204.1"/>
    <property type="molecule type" value="Genomic_DNA"/>
</dbReference>
<dbReference type="CDD" id="cd05117">
    <property type="entry name" value="STKc_CAMK"/>
    <property type="match status" value="1"/>
</dbReference>
<dbReference type="InterPro" id="IPR008984">
    <property type="entry name" value="SMAD_FHA_dom_sf"/>
</dbReference>
<dbReference type="FunCoup" id="A0A151Z5X9">
    <property type="interactions" value="67"/>
</dbReference>
<dbReference type="InterPro" id="IPR000253">
    <property type="entry name" value="FHA_dom"/>
</dbReference>
<comment type="caution">
    <text evidence="12">The sequence shown here is derived from an EMBL/GenBank/DDBJ whole genome shotgun (WGS) entry which is preliminary data.</text>
</comment>
<dbReference type="SMART" id="SM00240">
    <property type="entry name" value="FHA"/>
    <property type="match status" value="1"/>
</dbReference>
<gene>
    <name evidence="12" type="ORF">DLAC_10448</name>
</gene>
<dbReference type="EC" id="2.7.11.1" evidence="1"/>
<keyword evidence="4 9" id="KW-0547">Nucleotide-binding</keyword>